<dbReference type="GO" id="GO:0042254">
    <property type="term" value="P:ribosome biogenesis"/>
    <property type="evidence" value="ECO:0007669"/>
    <property type="project" value="InterPro"/>
</dbReference>
<evidence type="ECO:0000313" key="4">
    <source>
        <dbReference type="EMBL" id="EPE06720.1"/>
    </source>
</evidence>
<dbReference type="OMA" id="YYNNIVT"/>
<accession>S3D0I2</accession>
<keyword evidence="5" id="KW-1185">Reference proteome</keyword>
<dbReference type="AlphaFoldDB" id="S3D0I2"/>
<proteinExistence type="inferred from homology"/>
<dbReference type="OrthoDB" id="10263185at2759"/>
<comment type="similarity">
    <text evidence="1">Belongs to the CBF/MAK21 family.</text>
</comment>
<dbReference type="PANTHER" id="PTHR12455:SF0">
    <property type="entry name" value="NUCLEOLAR COMPLEX PROTEIN 4 HOMOLOG"/>
    <property type="match status" value="1"/>
</dbReference>
<reference evidence="4 5" key="1">
    <citation type="journal article" date="2013" name="BMC Genomics">
        <title>The genome and transcriptome of the pine saprophyte Ophiostoma piceae, and a comparison with the bark beetle-associated pine pathogen Grosmannia clavigera.</title>
        <authorList>
            <person name="Haridas S."/>
            <person name="Wang Y."/>
            <person name="Lim L."/>
            <person name="Massoumi Alamouti S."/>
            <person name="Jackman S."/>
            <person name="Docking R."/>
            <person name="Robertson G."/>
            <person name="Birol I."/>
            <person name="Bohlmann J."/>
            <person name="Breuil C."/>
        </authorList>
    </citation>
    <scope>NUCLEOTIDE SEQUENCE [LARGE SCALE GENOMIC DNA]</scope>
    <source>
        <strain evidence="4 5">UAMH 11346</strain>
    </source>
</reference>
<feature type="domain" description="CCAAT-binding factor" evidence="3">
    <location>
        <begin position="365"/>
        <end position="522"/>
    </location>
</feature>
<protein>
    <submittedName>
        <fullName evidence="4">Nucleolar complex protein</fullName>
    </submittedName>
</protein>
<evidence type="ECO:0000256" key="1">
    <source>
        <dbReference type="ARBA" id="ARBA00007797"/>
    </source>
</evidence>
<evidence type="ECO:0000313" key="5">
    <source>
        <dbReference type="Proteomes" id="UP000016923"/>
    </source>
</evidence>
<dbReference type="eggNOG" id="KOG2154">
    <property type="taxonomic scope" value="Eukaryota"/>
</dbReference>
<feature type="region of interest" description="Disordered" evidence="2">
    <location>
        <begin position="1"/>
        <end position="36"/>
    </location>
</feature>
<dbReference type="HOGENOM" id="CLU_015945_1_0_1"/>
<dbReference type="Pfam" id="PF03914">
    <property type="entry name" value="CBF"/>
    <property type="match status" value="1"/>
</dbReference>
<gene>
    <name evidence="4" type="ORF">F503_03147</name>
</gene>
<dbReference type="GO" id="GO:0030692">
    <property type="term" value="C:Noc4p-Nop14p complex"/>
    <property type="evidence" value="ECO:0007669"/>
    <property type="project" value="TreeGrafter"/>
</dbReference>
<feature type="compositionally biased region" description="Basic and acidic residues" evidence="2">
    <location>
        <begin position="17"/>
        <end position="36"/>
    </location>
</feature>
<dbReference type="InterPro" id="IPR005612">
    <property type="entry name" value="CCAAT-binding_factor"/>
</dbReference>
<dbReference type="VEuPathDB" id="FungiDB:F503_03147"/>
<dbReference type="GO" id="GO:0032040">
    <property type="term" value="C:small-subunit processome"/>
    <property type="evidence" value="ECO:0007669"/>
    <property type="project" value="TreeGrafter"/>
</dbReference>
<dbReference type="EMBL" id="KE148152">
    <property type="protein sequence ID" value="EPE06720.1"/>
    <property type="molecule type" value="Genomic_DNA"/>
</dbReference>
<sequence length="592" mass="65880">MPSTTKADAVVKRKRSVKTDAPRKRTRPEAGDETSVEEHILLLESQILESRKHYNNIVELIEIAKRIQAEESGKAGADDDDDDEDESHGPAMTAAVSLGRVFLRLFAAGTLSVTRQTSEKDQVIVRWLKDRLAEYQQVLATFFSVSGDAASTALTLSMRLLQAEGDELRKKYAAEAKASGKEISGNAFVFPQALLNAVVRGLLLASKDLGDDEVAEGLADEFAEKYAGAFCDVQFYTFKAVSTVLAETASQDAETAAAAASSALYLLSLLDDVPTSSEEFETFFLNPPPPKRTHVLYSVSKHRKQAQDAWLIILHRAAAASTAGDRDLRKKALGVTSTVIAPWFSQPEMMLDFLTDCYDAGGSTSLLALSGLYYLIRERNVDYPAFYTKLYSLLDADLLHSKHRSRFFRLMDTFLASTHLPVQMVASFIKRLARLCLNATPSAVVSVVPWIYNMLKAHPLCTFMIHRVPRTKEERALLGDEGMADPFRADESNPMETQAIDSCLWEVVQLQSHYHPNVATIAKIISEQFTKQNYNVEDFLDHSYQSMFEAEIGKDVRRAPVVEFHIPKRVLLPQGPGAETQDKLLVKLWDFA</sequence>
<evidence type="ECO:0000256" key="2">
    <source>
        <dbReference type="SAM" id="MobiDB-lite"/>
    </source>
</evidence>
<evidence type="ECO:0000259" key="3">
    <source>
        <dbReference type="Pfam" id="PF03914"/>
    </source>
</evidence>
<dbReference type="PANTHER" id="PTHR12455">
    <property type="entry name" value="NUCLEOLAR COMPLEX PROTEIN 4"/>
    <property type="match status" value="1"/>
</dbReference>
<name>S3D0I2_OPHP1</name>
<dbReference type="InterPro" id="IPR027193">
    <property type="entry name" value="Noc4"/>
</dbReference>
<dbReference type="Proteomes" id="UP000016923">
    <property type="component" value="Unassembled WGS sequence"/>
</dbReference>
<dbReference type="STRING" id="1262450.S3D0I2"/>
<organism evidence="4 5">
    <name type="scientific">Ophiostoma piceae (strain UAMH 11346)</name>
    <name type="common">Sap stain fungus</name>
    <dbReference type="NCBI Taxonomy" id="1262450"/>
    <lineage>
        <taxon>Eukaryota</taxon>
        <taxon>Fungi</taxon>
        <taxon>Dikarya</taxon>
        <taxon>Ascomycota</taxon>
        <taxon>Pezizomycotina</taxon>
        <taxon>Sordariomycetes</taxon>
        <taxon>Sordariomycetidae</taxon>
        <taxon>Ophiostomatales</taxon>
        <taxon>Ophiostomataceae</taxon>
        <taxon>Ophiostoma</taxon>
    </lineage>
</organism>